<dbReference type="AlphaFoldDB" id="A0A0M9VV19"/>
<gene>
    <name evidence="2" type="ORF">ESCO_005500</name>
</gene>
<comment type="caution">
    <text evidence="2">The sequence shown here is derived from an EMBL/GenBank/DDBJ whole genome shotgun (WGS) entry which is preliminary data.</text>
</comment>
<proteinExistence type="predicted"/>
<evidence type="ECO:0000313" key="2">
    <source>
        <dbReference type="EMBL" id="KOS20512.1"/>
    </source>
</evidence>
<evidence type="ECO:0000313" key="3">
    <source>
        <dbReference type="Proteomes" id="UP000053831"/>
    </source>
</evidence>
<name>A0A0M9VV19_ESCWE</name>
<dbReference type="STRING" id="150374.A0A0M9VV19"/>
<feature type="compositionally biased region" description="Low complexity" evidence="1">
    <location>
        <begin position="241"/>
        <end position="262"/>
    </location>
</feature>
<sequence>MNRCLKLFTERLQASNIHLCEPDVAKIRYGILRNACLKGDLFYIIFHKLFCLWTLDPARALEPFSRTSTLAVTSFTLFLGIIRNNTDIPRDHLAWFANFPEFLPHVEGYRLELQRLLSFLSLFATRWTALAQQIASRGYPLMAGESLVSLQCASDTLNNILFTLSRRTIGIADGPKADQLMHLFALDLATERKLARLTGTTQTAQKSVARQRMVRNQRASSSSSNNHINKIDRSSVHHNIHNNFSRSRSSNHSNSINLSNSLSSNSLFNRNPNFINAR</sequence>
<evidence type="ECO:0000256" key="1">
    <source>
        <dbReference type="SAM" id="MobiDB-lite"/>
    </source>
</evidence>
<keyword evidence="3" id="KW-1185">Reference proteome</keyword>
<dbReference type="EMBL" id="LGSR01000017">
    <property type="protein sequence ID" value="KOS20512.1"/>
    <property type="molecule type" value="Genomic_DNA"/>
</dbReference>
<dbReference type="Proteomes" id="UP000053831">
    <property type="component" value="Unassembled WGS sequence"/>
</dbReference>
<feature type="region of interest" description="Disordered" evidence="1">
    <location>
        <begin position="199"/>
        <end position="262"/>
    </location>
</feature>
<feature type="compositionally biased region" description="Polar residues" evidence="1">
    <location>
        <begin position="199"/>
        <end position="208"/>
    </location>
</feature>
<reference evidence="2 3" key="1">
    <citation type="submission" date="2015-07" db="EMBL/GenBank/DDBJ databases">
        <title>The genome of the fungus Escovopsis weberi, a specialized disease agent of ant agriculture.</title>
        <authorList>
            <person name="de Man T.J."/>
            <person name="Stajich J.E."/>
            <person name="Kubicek C.P."/>
            <person name="Chenthamara K."/>
            <person name="Atanasova L."/>
            <person name="Druzhinina I.S."/>
            <person name="Birnbaum S."/>
            <person name="Barribeau S.M."/>
            <person name="Teiling C."/>
            <person name="Suen G."/>
            <person name="Currie C."/>
            <person name="Gerardo N.M."/>
        </authorList>
    </citation>
    <scope>NUCLEOTIDE SEQUENCE [LARGE SCALE GENOMIC DNA]</scope>
</reference>
<protein>
    <submittedName>
        <fullName evidence="2">Uncharacterized protein</fullName>
    </submittedName>
</protein>
<dbReference type="OrthoDB" id="27975at2759"/>
<organism evidence="2 3">
    <name type="scientific">Escovopsis weberi</name>
    <dbReference type="NCBI Taxonomy" id="150374"/>
    <lineage>
        <taxon>Eukaryota</taxon>
        <taxon>Fungi</taxon>
        <taxon>Dikarya</taxon>
        <taxon>Ascomycota</taxon>
        <taxon>Pezizomycotina</taxon>
        <taxon>Sordariomycetes</taxon>
        <taxon>Hypocreomycetidae</taxon>
        <taxon>Hypocreales</taxon>
        <taxon>Hypocreaceae</taxon>
        <taxon>Escovopsis</taxon>
    </lineage>
</organism>
<accession>A0A0M9VV19</accession>